<gene>
    <name evidence="8" type="ORF">DJ533_01705</name>
</gene>
<dbReference type="EMBL" id="CP029396">
    <property type="protein sequence ID" value="AWL27406.1"/>
    <property type="molecule type" value="Genomic_DNA"/>
</dbReference>
<sequence>MKFTDQKTIQSIFNQQKAFFASGATKDLAFKKAQLHKLKDAVLSFKEQIYVALAQDLGKSKAFVDLAEIGEVVTEVDFALDHIDHWVQAEKVPTYALLEPAQCFVEHEAYGVTYIVCPFNYPVNLAFAPLVAAICAGNTAIIKPSENTPATSILIAEIVAATFAPEHVAVVQGAREENEFLLSLNFDLIFFTGSTTVGKLVMQAAAKNLTPCILELGGKSPFIVMPDADLDQTVAQLVFGKCANSGQTCVAPDYLMVHESIKKDLLDKLIAKLKTDFPDVDSNGKVISSQQIQRLADMLEHTGGEVAFGGAYDVEQRYFQATVVDQVDWNDALMQQELFGPILPVLSFSDINLAIEAINFNHPKPLAAYVFSKNTDQARQVLSKIPAGDVIVNGVMLQAFSPYLPFGGSGLSGIGDYHGYYGYLAFTYKKSVVVYE</sequence>
<dbReference type="Gene3D" id="3.40.309.10">
    <property type="entry name" value="Aldehyde Dehydrogenase, Chain A, domain 2"/>
    <property type="match status" value="1"/>
</dbReference>
<dbReference type="GO" id="GO:0005737">
    <property type="term" value="C:cytoplasm"/>
    <property type="evidence" value="ECO:0007669"/>
    <property type="project" value="TreeGrafter"/>
</dbReference>
<evidence type="ECO:0000256" key="1">
    <source>
        <dbReference type="ARBA" id="ARBA00009986"/>
    </source>
</evidence>
<dbReference type="Gene3D" id="3.40.605.10">
    <property type="entry name" value="Aldehyde Dehydrogenase, Chain A, domain 1"/>
    <property type="match status" value="1"/>
</dbReference>
<dbReference type="FunFam" id="3.40.605.10:FF:000004">
    <property type="entry name" value="Aldehyde dehydrogenase"/>
    <property type="match status" value="1"/>
</dbReference>
<evidence type="ECO:0000256" key="5">
    <source>
        <dbReference type="PROSITE-ProRule" id="PRU10007"/>
    </source>
</evidence>
<dbReference type="Proteomes" id="UP000245977">
    <property type="component" value="Plasmid pOXA58_010030"/>
</dbReference>
<dbReference type="AlphaFoldDB" id="A0A2S2F8V9"/>
<proteinExistence type="inferred from homology"/>
<dbReference type="SUPFAM" id="SSF53720">
    <property type="entry name" value="ALDH-like"/>
    <property type="match status" value="1"/>
</dbReference>
<evidence type="ECO:0000259" key="7">
    <source>
        <dbReference type="Pfam" id="PF00171"/>
    </source>
</evidence>
<accession>A0A2S2F8V9</accession>
<reference evidence="8" key="1">
    <citation type="submission" date="2019-08" db="EMBL/GenBank/DDBJ databases">
        <title>The complete genome of Acinetobacter defluvii strain WCHAD010030.</title>
        <authorList>
            <person name="Hu Y."/>
            <person name="Qin J."/>
            <person name="Feng Y."/>
            <person name="Zong Z."/>
        </authorList>
    </citation>
    <scope>NUCLEOTIDE SEQUENCE</scope>
    <source>
        <strain evidence="8">WCHA30</strain>
        <plasmid evidence="8">pOXA58_010030</plasmid>
    </source>
</reference>
<feature type="active site" evidence="4">
    <location>
        <position position="249"/>
    </location>
</feature>
<dbReference type="InterPro" id="IPR016163">
    <property type="entry name" value="Ald_DH_C"/>
</dbReference>
<keyword evidence="8" id="KW-0614">Plasmid</keyword>
<dbReference type="GO" id="GO:0004029">
    <property type="term" value="F:aldehyde dehydrogenase (NAD+) activity"/>
    <property type="evidence" value="ECO:0007669"/>
    <property type="project" value="TreeGrafter"/>
</dbReference>
<dbReference type="InterPro" id="IPR016161">
    <property type="entry name" value="Ald_DH/histidinol_DH"/>
</dbReference>
<dbReference type="CDD" id="cd07087">
    <property type="entry name" value="ALDH_F3-13-14_CALDH-like"/>
    <property type="match status" value="1"/>
</dbReference>
<protein>
    <recommendedName>
        <fullName evidence="3">Aldehyde dehydrogenase</fullName>
    </recommendedName>
</protein>
<dbReference type="InterPro" id="IPR012394">
    <property type="entry name" value="Aldehyde_DH_NAD(P)"/>
</dbReference>
<evidence type="ECO:0000313" key="8">
    <source>
        <dbReference type="EMBL" id="AWL27406.1"/>
    </source>
</evidence>
<dbReference type="KEGG" id="adv:DJ533_01705"/>
<dbReference type="PANTHER" id="PTHR43570">
    <property type="entry name" value="ALDEHYDE DEHYDROGENASE"/>
    <property type="match status" value="1"/>
</dbReference>
<evidence type="ECO:0000256" key="4">
    <source>
        <dbReference type="PIRSR" id="PIRSR036492-1"/>
    </source>
</evidence>
<dbReference type="PROSITE" id="PS00687">
    <property type="entry name" value="ALDEHYDE_DEHYDR_GLU"/>
    <property type="match status" value="1"/>
</dbReference>
<name>A0A2S2F8V9_9GAMM</name>
<evidence type="ECO:0000256" key="2">
    <source>
        <dbReference type="ARBA" id="ARBA00023002"/>
    </source>
</evidence>
<feature type="active site" evidence="4 5">
    <location>
        <position position="215"/>
    </location>
</feature>
<dbReference type="RefSeq" id="WP_065995597.1">
    <property type="nucleotide sequence ID" value="NZ_CP029396.2"/>
</dbReference>
<feature type="domain" description="Aldehyde dehydrogenase" evidence="7">
    <location>
        <begin position="5"/>
        <end position="432"/>
    </location>
</feature>
<dbReference type="STRING" id="1871111.GCA_001704615_02999"/>
<dbReference type="InterPro" id="IPR029510">
    <property type="entry name" value="Ald_DH_CS_GLU"/>
</dbReference>
<keyword evidence="2 3" id="KW-0560">Oxidoreductase</keyword>
<dbReference type="InterPro" id="IPR054920">
    <property type="entry name" value="BenzalDHMdlD"/>
</dbReference>
<evidence type="ECO:0000313" key="9">
    <source>
        <dbReference type="Proteomes" id="UP000245977"/>
    </source>
</evidence>
<geneLocation type="plasmid" evidence="8 9">
    <name>pOXA58_010030</name>
</geneLocation>
<organism evidence="8 9">
    <name type="scientific">Acinetobacter defluvii</name>
    <dbReference type="NCBI Taxonomy" id="1871111"/>
    <lineage>
        <taxon>Bacteria</taxon>
        <taxon>Pseudomonadati</taxon>
        <taxon>Pseudomonadota</taxon>
        <taxon>Gammaproteobacteria</taxon>
        <taxon>Moraxellales</taxon>
        <taxon>Moraxellaceae</taxon>
        <taxon>Acinetobacter</taxon>
    </lineage>
</organism>
<dbReference type="GO" id="GO:0006081">
    <property type="term" value="P:aldehyde metabolic process"/>
    <property type="evidence" value="ECO:0007669"/>
    <property type="project" value="InterPro"/>
</dbReference>
<evidence type="ECO:0000256" key="3">
    <source>
        <dbReference type="PIRNR" id="PIRNR036492"/>
    </source>
</evidence>
<dbReference type="NCBIfam" id="NF045701">
    <property type="entry name" value="BenzalDHMdlD"/>
    <property type="match status" value="1"/>
</dbReference>
<dbReference type="PIRSF" id="PIRSF036492">
    <property type="entry name" value="ALDH"/>
    <property type="match status" value="1"/>
</dbReference>
<dbReference type="Pfam" id="PF00171">
    <property type="entry name" value="Aldedh"/>
    <property type="match status" value="1"/>
</dbReference>
<dbReference type="InterPro" id="IPR016162">
    <property type="entry name" value="Ald_DH_N"/>
</dbReference>
<dbReference type="PANTHER" id="PTHR43570:SF16">
    <property type="entry name" value="ALDEHYDE DEHYDROGENASE TYPE III, ISOFORM Q"/>
    <property type="match status" value="1"/>
</dbReference>
<dbReference type="InterPro" id="IPR015590">
    <property type="entry name" value="Aldehyde_DH_dom"/>
</dbReference>
<keyword evidence="9" id="KW-1185">Reference proteome</keyword>
<comment type="similarity">
    <text evidence="1 3 6">Belongs to the aldehyde dehydrogenase family.</text>
</comment>
<evidence type="ECO:0000256" key="6">
    <source>
        <dbReference type="RuleBase" id="RU003345"/>
    </source>
</evidence>
<dbReference type="OrthoDB" id="9812625at2"/>